<keyword evidence="2 5" id="KW-0812">Transmembrane</keyword>
<dbReference type="EMBL" id="KZ345441">
    <property type="protein sequence ID" value="PIO73520.1"/>
    <property type="molecule type" value="Genomic_DNA"/>
</dbReference>
<name>A0A2G9UVJ4_TELCI</name>
<dbReference type="InterPro" id="IPR045263">
    <property type="entry name" value="GLUT"/>
</dbReference>
<evidence type="ECO:0000259" key="7">
    <source>
        <dbReference type="PROSITE" id="PS50850"/>
    </source>
</evidence>
<dbReference type="PROSITE" id="PS00217">
    <property type="entry name" value="SUGAR_TRANSPORT_2"/>
    <property type="match status" value="1"/>
</dbReference>
<organism evidence="8 9">
    <name type="scientific">Teladorsagia circumcincta</name>
    <name type="common">Brown stomach worm</name>
    <name type="synonym">Ostertagia circumcincta</name>
    <dbReference type="NCBI Taxonomy" id="45464"/>
    <lineage>
        <taxon>Eukaryota</taxon>
        <taxon>Metazoa</taxon>
        <taxon>Ecdysozoa</taxon>
        <taxon>Nematoda</taxon>
        <taxon>Chromadorea</taxon>
        <taxon>Rhabditida</taxon>
        <taxon>Rhabditina</taxon>
        <taxon>Rhabditomorpha</taxon>
        <taxon>Strongyloidea</taxon>
        <taxon>Trichostrongylidae</taxon>
        <taxon>Teladorsagia</taxon>
    </lineage>
</organism>
<evidence type="ECO:0000256" key="2">
    <source>
        <dbReference type="ARBA" id="ARBA00022692"/>
    </source>
</evidence>
<proteinExistence type="predicted"/>
<keyword evidence="6" id="KW-0732">Signal</keyword>
<dbReference type="InterPro" id="IPR036259">
    <property type="entry name" value="MFS_trans_sf"/>
</dbReference>
<evidence type="ECO:0000313" key="9">
    <source>
        <dbReference type="Proteomes" id="UP000230423"/>
    </source>
</evidence>
<feature type="domain" description="Major facilitator superfamily (MFS) profile" evidence="7">
    <location>
        <begin position="1"/>
        <end position="246"/>
    </location>
</feature>
<evidence type="ECO:0000256" key="6">
    <source>
        <dbReference type="SAM" id="SignalP"/>
    </source>
</evidence>
<evidence type="ECO:0000313" key="8">
    <source>
        <dbReference type="EMBL" id="PIO73520.1"/>
    </source>
</evidence>
<evidence type="ECO:0000256" key="4">
    <source>
        <dbReference type="ARBA" id="ARBA00023136"/>
    </source>
</evidence>
<dbReference type="InterPro" id="IPR005829">
    <property type="entry name" value="Sugar_transporter_CS"/>
</dbReference>
<keyword evidence="4 5" id="KW-0472">Membrane</keyword>
<dbReference type="Proteomes" id="UP000230423">
    <property type="component" value="Unassembled WGS sequence"/>
</dbReference>
<dbReference type="Pfam" id="PF00083">
    <property type="entry name" value="Sugar_tr"/>
    <property type="match status" value="1"/>
</dbReference>
<dbReference type="GO" id="GO:0016020">
    <property type="term" value="C:membrane"/>
    <property type="evidence" value="ECO:0007669"/>
    <property type="project" value="UniProtKB-SubCell"/>
</dbReference>
<evidence type="ECO:0000256" key="5">
    <source>
        <dbReference type="SAM" id="Phobius"/>
    </source>
</evidence>
<reference evidence="8 9" key="1">
    <citation type="submission" date="2015-09" db="EMBL/GenBank/DDBJ databases">
        <title>Draft genome of the parasitic nematode Teladorsagia circumcincta isolate WARC Sus (inbred).</title>
        <authorList>
            <person name="Mitreva M."/>
        </authorList>
    </citation>
    <scope>NUCLEOTIDE SEQUENCE [LARGE SCALE GENOMIC DNA]</scope>
    <source>
        <strain evidence="8 9">S</strain>
    </source>
</reference>
<evidence type="ECO:0000256" key="3">
    <source>
        <dbReference type="ARBA" id="ARBA00022989"/>
    </source>
</evidence>
<dbReference type="PANTHER" id="PTHR23503">
    <property type="entry name" value="SOLUTE CARRIER FAMILY 2"/>
    <property type="match status" value="1"/>
</dbReference>
<feature type="transmembrane region" description="Helical" evidence="5">
    <location>
        <begin position="97"/>
        <end position="118"/>
    </location>
</feature>
<feature type="transmembrane region" description="Helical" evidence="5">
    <location>
        <begin position="64"/>
        <end position="85"/>
    </location>
</feature>
<accession>A0A2G9UVJ4</accession>
<protein>
    <recommendedName>
        <fullName evidence="7">Major facilitator superfamily (MFS) profile domain-containing protein</fullName>
    </recommendedName>
</protein>
<dbReference type="PANTHER" id="PTHR23503:SF106">
    <property type="entry name" value="MAJOR FACILITATOR SUPERFAMILY (MFS) PROFILE DOMAIN-CONTAINING PROTEIN"/>
    <property type="match status" value="1"/>
</dbReference>
<keyword evidence="3 5" id="KW-1133">Transmembrane helix</keyword>
<comment type="subcellular location">
    <subcellularLocation>
        <location evidence="1">Membrane</location>
        <topology evidence="1">Multi-pass membrane protein</topology>
    </subcellularLocation>
</comment>
<gene>
    <name evidence="8" type="ORF">TELCIR_04515</name>
</gene>
<dbReference type="SUPFAM" id="SSF103473">
    <property type="entry name" value="MFS general substrate transporter"/>
    <property type="match status" value="1"/>
</dbReference>
<feature type="signal peptide" evidence="6">
    <location>
        <begin position="1"/>
        <end position="20"/>
    </location>
</feature>
<feature type="chain" id="PRO_5013607582" description="Major facilitator superfamily (MFS) profile domain-containing protein" evidence="6">
    <location>
        <begin position="21"/>
        <end position="246"/>
    </location>
</feature>
<feature type="transmembrane region" description="Helical" evidence="5">
    <location>
        <begin position="30"/>
        <end position="52"/>
    </location>
</feature>
<feature type="transmembrane region" description="Helical" evidence="5">
    <location>
        <begin position="176"/>
        <end position="202"/>
    </location>
</feature>
<dbReference type="GO" id="GO:0015149">
    <property type="term" value="F:hexose transmembrane transporter activity"/>
    <property type="evidence" value="ECO:0007669"/>
    <property type="project" value="TreeGrafter"/>
</dbReference>
<keyword evidence="9" id="KW-1185">Reference proteome</keyword>
<sequence length="246" mass="26602">METVSLIHFMVLLFSTPLAGFSHLTSSPELFVLSRLFSGIGVGMGTTAQGVFLAEISPVAYRGVIGSFGGFSTNIGFIFASALGLPDVFGSKTSWPYAFYLEALPCMILIIVNVSWFCDSPVFLLRSGDESRTYQALSAYCGRAAAPYEMDRVISEVKAYSTKSDIVWNRGARRALLLSLTLNIVVSFSGILAVSFFGTFLLQSIGFSEHAASLANCISGLSGVFLRDLEECFRGPDQWIAPHSPV</sequence>
<dbReference type="AlphaFoldDB" id="A0A2G9UVJ4"/>
<dbReference type="Gene3D" id="1.20.1250.20">
    <property type="entry name" value="MFS general substrate transporter like domains"/>
    <property type="match status" value="1"/>
</dbReference>
<dbReference type="PROSITE" id="PS50850">
    <property type="entry name" value="MFS"/>
    <property type="match status" value="1"/>
</dbReference>
<evidence type="ECO:0000256" key="1">
    <source>
        <dbReference type="ARBA" id="ARBA00004141"/>
    </source>
</evidence>
<dbReference type="InterPro" id="IPR005828">
    <property type="entry name" value="MFS_sugar_transport-like"/>
</dbReference>
<dbReference type="OrthoDB" id="4540492at2759"/>
<dbReference type="InterPro" id="IPR020846">
    <property type="entry name" value="MFS_dom"/>
</dbReference>